<dbReference type="InterPro" id="IPR032710">
    <property type="entry name" value="NTF2-like_dom_sf"/>
</dbReference>
<dbReference type="EMBL" id="VKKY01000001">
    <property type="protein sequence ID" value="KAA3440824.1"/>
    <property type="molecule type" value="Genomic_DNA"/>
</dbReference>
<dbReference type="OrthoDB" id="5383110at2"/>
<dbReference type="AlphaFoldDB" id="A0A5B6TJE7"/>
<keyword evidence="3" id="KW-1185">Reference proteome</keyword>
<reference evidence="2 3" key="1">
    <citation type="submission" date="2019-07" db="EMBL/GenBank/DDBJ databases">
        <title>Rufibacter sp. nov., isolated from lake sediment.</title>
        <authorList>
            <person name="Qu J.-H."/>
        </authorList>
    </citation>
    <scope>NUCLEOTIDE SEQUENCE [LARGE SCALE GENOMIC DNA]</scope>
    <source>
        <strain evidence="2 3">NBS58-1</strain>
    </source>
</reference>
<accession>A0A5B6TJE7</accession>
<name>A0A5B6TJE7_9BACT</name>
<dbReference type="SUPFAM" id="SSF54427">
    <property type="entry name" value="NTF2-like"/>
    <property type="match status" value="1"/>
</dbReference>
<evidence type="ECO:0000259" key="1">
    <source>
        <dbReference type="Pfam" id="PF14534"/>
    </source>
</evidence>
<dbReference type="InterPro" id="IPR027843">
    <property type="entry name" value="DUF4440"/>
</dbReference>
<feature type="domain" description="DUF4440" evidence="1">
    <location>
        <begin position="17"/>
        <end position="123"/>
    </location>
</feature>
<proteinExistence type="predicted"/>
<comment type="caution">
    <text evidence="2">The sequence shown here is derived from an EMBL/GenBank/DDBJ whole genome shotgun (WGS) entry which is preliminary data.</text>
</comment>
<dbReference type="Proteomes" id="UP000324133">
    <property type="component" value="Unassembled WGS sequence"/>
</dbReference>
<evidence type="ECO:0000313" key="3">
    <source>
        <dbReference type="Proteomes" id="UP000324133"/>
    </source>
</evidence>
<protein>
    <submittedName>
        <fullName evidence="2">Nuclear transport factor 2 family protein</fullName>
    </submittedName>
</protein>
<gene>
    <name evidence="2" type="ORF">FOA19_02420</name>
</gene>
<organism evidence="2 3">
    <name type="scientific">Rufibacter hautae</name>
    <dbReference type="NCBI Taxonomy" id="2595005"/>
    <lineage>
        <taxon>Bacteria</taxon>
        <taxon>Pseudomonadati</taxon>
        <taxon>Bacteroidota</taxon>
        <taxon>Cytophagia</taxon>
        <taxon>Cytophagales</taxon>
        <taxon>Hymenobacteraceae</taxon>
        <taxon>Rufibacter</taxon>
    </lineage>
</organism>
<sequence>MGFLATAHAQSKAEKGVAAAVEQLKKAMIAGERPALEAMVADALSYGHSSGKVEDKAAFVEAIVSGKSDFVTMDLTEQTIQVTGKTAIVRHKLAGQTNDSGTPGSVKLGVMLVWQKQGSAWKLLARQSYKL</sequence>
<dbReference type="Gene3D" id="3.10.450.50">
    <property type="match status" value="1"/>
</dbReference>
<evidence type="ECO:0000313" key="2">
    <source>
        <dbReference type="EMBL" id="KAA3440824.1"/>
    </source>
</evidence>
<dbReference type="Pfam" id="PF14534">
    <property type="entry name" value="DUF4440"/>
    <property type="match status" value="1"/>
</dbReference>